<dbReference type="CDD" id="cd17324">
    <property type="entry name" value="MFS_NepI_like"/>
    <property type="match status" value="1"/>
</dbReference>
<evidence type="ECO:0000313" key="7">
    <source>
        <dbReference type="EMBL" id="KOC93692.1"/>
    </source>
</evidence>
<dbReference type="EMBL" id="JRXF01000012">
    <property type="protein sequence ID" value="KOC93692.1"/>
    <property type="molecule type" value="Genomic_DNA"/>
</dbReference>
<organism evidence="7 8">
    <name type="scientific">Winslowiella iniecta</name>
    <dbReference type="NCBI Taxonomy" id="1560201"/>
    <lineage>
        <taxon>Bacteria</taxon>
        <taxon>Pseudomonadati</taxon>
        <taxon>Pseudomonadota</taxon>
        <taxon>Gammaproteobacteria</taxon>
        <taxon>Enterobacterales</taxon>
        <taxon>Erwiniaceae</taxon>
        <taxon>Winslowiella</taxon>
    </lineage>
</organism>
<dbReference type="PANTHER" id="PTHR42910:SF1">
    <property type="entry name" value="MAJOR FACILITATOR SUPERFAMILY (MFS) PROFILE DOMAIN-CONTAINING PROTEIN"/>
    <property type="match status" value="1"/>
</dbReference>
<evidence type="ECO:0000259" key="5">
    <source>
        <dbReference type="PROSITE" id="PS50850"/>
    </source>
</evidence>
<dbReference type="PANTHER" id="PTHR42910">
    <property type="entry name" value="TRANSPORTER SCO4007-RELATED"/>
    <property type="match status" value="1"/>
</dbReference>
<feature type="transmembrane region" description="Helical" evidence="4">
    <location>
        <begin position="276"/>
        <end position="300"/>
    </location>
</feature>
<dbReference type="InterPro" id="IPR036259">
    <property type="entry name" value="MFS_trans_sf"/>
</dbReference>
<dbReference type="RefSeq" id="WP_052898994.1">
    <property type="nucleotide sequence ID" value="NZ_JRXE01000010.1"/>
</dbReference>
<feature type="transmembrane region" description="Helical" evidence="4">
    <location>
        <begin position="91"/>
        <end position="110"/>
    </location>
</feature>
<evidence type="ECO:0000256" key="2">
    <source>
        <dbReference type="ARBA" id="ARBA00022989"/>
    </source>
</evidence>
<keyword evidence="9" id="KW-1185">Reference proteome</keyword>
<evidence type="ECO:0000256" key="4">
    <source>
        <dbReference type="SAM" id="Phobius"/>
    </source>
</evidence>
<dbReference type="InterPro" id="IPR011701">
    <property type="entry name" value="MFS"/>
</dbReference>
<feature type="transmembrane region" description="Helical" evidence="4">
    <location>
        <begin position="65"/>
        <end position="85"/>
    </location>
</feature>
<evidence type="ECO:0000313" key="9">
    <source>
        <dbReference type="Proteomes" id="UP000037088"/>
    </source>
</evidence>
<dbReference type="Gene3D" id="1.20.1250.20">
    <property type="entry name" value="MFS general substrate transporter like domains"/>
    <property type="match status" value="1"/>
</dbReference>
<keyword evidence="1 4" id="KW-0812">Transmembrane</keyword>
<dbReference type="EMBL" id="JRXE01000010">
    <property type="protein sequence ID" value="KOC90530.1"/>
    <property type="molecule type" value="Genomic_DNA"/>
</dbReference>
<accession>A0A0L7TEA4</accession>
<feature type="domain" description="Major facilitator superfamily (MFS) profile" evidence="5">
    <location>
        <begin position="1"/>
        <end position="373"/>
    </location>
</feature>
<gene>
    <name evidence="6" type="ORF">NG42_08895</name>
    <name evidence="7" type="ORF">NG43_09165</name>
</gene>
<evidence type="ECO:0000256" key="3">
    <source>
        <dbReference type="ARBA" id="ARBA00023136"/>
    </source>
</evidence>
<dbReference type="SUPFAM" id="SSF103473">
    <property type="entry name" value="MFS general substrate transporter"/>
    <property type="match status" value="1"/>
</dbReference>
<feature type="transmembrane region" description="Helical" evidence="4">
    <location>
        <begin position="347"/>
        <end position="368"/>
    </location>
</feature>
<evidence type="ECO:0000313" key="8">
    <source>
        <dbReference type="Proteomes" id="UP000036851"/>
    </source>
</evidence>
<name>A0A0L7TEA4_9GAMM</name>
<dbReference type="InterPro" id="IPR020846">
    <property type="entry name" value="MFS_dom"/>
</dbReference>
<sequence length="373" mass="39120">MLSVTCALSVANVYLAQPLLKSMASSLHVQPGVTGMVVTATQIGYAAGLLFLVPLGDLCNRKHLIITQILLSAAALIVAGCSQHWGTLLSTMVLVGLMAVVVQVVVAYAATLAAPQQRGKTIGTITSGVVIGILLGRFLSGVIADVAGWRAVYLSSACLMLMMAGVLWKAIPSTQQPPLKASYRTLIRSVFGLFLTEPMLRKRGVLALLIFADFSMLWTAMVLPLSAQSLSHTQTGLFGLAGIAGALAAAKAGRWADRGWGQRTTGFSLALLTLSWLPIACAETSLLLLIVGVITLDFAVQAVHVTNQSLIFAARSDAQSRLAGAYMFFYSVGSALGAIAATQLYAVWGWQAVCLSGAAVSAAAFIFWSGSQK</sequence>
<dbReference type="PROSITE" id="PS50850">
    <property type="entry name" value="MFS"/>
    <property type="match status" value="1"/>
</dbReference>
<dbReference type="AlphaFoldDB" id="A0A0L7TEA4"/>
<feature type="transmembrane region" description="Helical" evidence="4">
    <location>
        <begin position="151"/>
        <end position="171"/>
    </location>
</feature>
<keyword evidence="3 4" id="KW-0472">Membrane</keyword>
<feature type="transmembrane region" description="Helical" evidence="4">
    <location>
        <begin position="122"/>
        <end position="139"/>
    </location>
</feature>
<evidence type="ECO:0000256" key="1">
    <source>
        <dbReference type="ARBA" id="ARBA00022692"/>
    </source>
</evidence>
<dbReference type="GO" id="GO:0022857">
    <property type="term" value="F:transmembrane transporter activity"/>
    <property type="evidence" value="ECO:0007669"/>
    <property type="project" value="InterPro"/>
</dbReference>
<keyword evidence="2 4" id="KW-1133">Transmembrane helix</keyword>
<dbReference type="STRING" id="1560201.NG42_08895"/>
<proteinExistence type="predicted"/>
<dbReference type="Pfam" id="PF07690">
    <property type="entry name" value="MFS_1"/>
    <property type="match status" value="1"/>
</dbReference>
<comment type="caution">
    <text evidence="7">The sequence shown here is derived from an EMBL/GenBank/DDBJ whole genome shotgun (WGS) entry which is preliminary data.</text>
</comment>
<reference evidence="8 9" key="1">
    <citation type="journal article" date="2015" name="Int. J. Syst. Evol. Microbiol.">
        <title>Erwinia iniecta sp. nov., isolated from Russian wheat aphids (Diuraphis noxia).</title>
        <authorList>
            <person name="Campillo T."/>
            <person name="Luna E."/>
            <person name="Portier P."/>
            <person name="Fischer-Le Saux M."/>
            <person name="Lapitan N."/>
            <person name="Tisserat N.A."/>
            <person name="Leach J.E."/>
        </authorList>
    </citation>
    <scope>NUCLEOTIDE SEQUENCE [LARGE SCALE GENOMIC DNA]</scope>
    <source>
        <strain evidence="6 9">B120</strain>
        <strain evidence="7 8">B149</strain>
    </source>
</reference>
<dbReference type="Proteomes" id="UP000037088">
    <property type="component" value="Unassembled WGS sequence"/>
</dbReference>
<feature type="transmembrane region" description="Helical" evidence="4">
    <location>
        <begin position="31"/>
        <end position="53"/>
    </location>
</feature>
<protein>
    <submittedName>
        <fullName evidence="7">Major facilitator transporter</fullName>
    </submittedName>
</protein>
<feature type="transmembrane region" description="Helical" evidence="4">
    <location>
        <begin position="206"/>
        <end position="225"/>
    </location>
</feature>
<dbReference type="Proteomes" id="UP000036851">
    <property type="component" value="Unassembled WGS sequence"/>
</dbReference>
<dbReference type="PATRIC" id="fig|1560201.3.peg.1889"/>
<feature type="transmembrane region" description="Helical" evidence="4">
    <location>
        <begin position="321"/>
        <end position="341"/>
    </location>
</feature>
<evidence type="ECO:0000313" key="6">
    <source>
        <dbReference type="EMBL" id="KOC90530.1"/>
    </source>
</evidence>